<dbReference type="AlphaFoldDB" id="A0A4Y7KYF2"/>
<evidence type="ECO:0000313" key="2">
    <source>
        <dbReference type="EMBL" id="RZC76955.1"/>
    </source>
</evidence>
<dbReference type="PANTHER" id="PTHR47074">
    <property type="entry name" value="BNAC02G40300D PROTEIN"/>
    <property type="match status" value="1"/>
</dbReference>
<feature type="domain" description="RNase H type-1" evidence="1">
    <location>
        <begin position="21"/>
        <end position="107"/>
    </location>
</feature>
<dbReference type="Proteomes" id="UP000316621">
    <property type="component" value="Chromosome 9"/>
</dbReference>
<protein>
    <recommendedName>
        <fullName evidence="1">RNase H type-1 domain-containing protein</fullName>
    </recommendedName>
</protein>
<dbReference type="Pfam" id="PF13456">
    <property type="entry name" value="RVT_3"/>
    <property type="match status" value="1"/>
</dbReference>
<evidence type="ECO:0000259" key="1">
    <source>
        <dbReference type="Pfam" id="PF13456"/>
    </source>
</evidence>
<organism evidence="2 3">
    <name type="scientific">Papaver somniferum</name>
    <name type="common">Opium poppy</name>
    <dbReference type="NCBI Taxonomy" id="3469"/>
    <lineage>
        <taxon>Eukaryota</taxon>
        <taxon>Viridiplantae</taxon>
        <taxon>Streptophyta</taxon>
        <taxon>Embryophyta</taxon>
        <taxon>Tracheophyta</taxon>
        <taxon>Spermatophyta</taxon>
        <taxon>Magnoliopsida</taxon>
        <taxon>Ranunculales</taxon>
        <taxon>Papaveraceae</taxon>
        <taxon>Papaveroideae</taxon>
        <taxon>Papaver</taxon>
    </lineage>
</organism>
<dbReference type="GO" id="GO:0004523">
    <property type="term" value="F:RNA-DNA hybrid ribonuclease activity"/>
    <property type="evidence" value="ECO:0007669"/>
    <property type="project" value="InterPro"/>
</dbReference>
<accession>A0A4Y7KYF2</accession>
<sequence length="122" mass="13612">MMESDEPTAMISAPMDDCVRVSSQAKKGSIGLILRDCAGNCLGAKGICCNEEVEEDYGAEYFECKALKVAVDWMEELRATKVIFELDCESVVNSIAGNELQVHWFNQNKVQFIKVKFNSSNF</sequence>
<gene>
    <name evidence="2" type="ORF">C5167_001427</name>
</gene>
<keyword evidence="3" id="KW-1185">Reference proteome</keyword>
<name>A0A4Y7KYF2_PAPSO</name>
<dbReference type="Gramene" id="RZC76955">
    <property type="protein sequence ID" value="RZC76955"/>
    <property type="gene ID" value="C5167_001427"/>
</dbReference>
<reference evidence="2 3" key="1">
    <citation type="journal article" date="2018" name="Science">
        <title>The opium poppy genome and morphinan production.</title>
        <authorList>
            <person name="Guo L."/>
            <person name="Winzer T."/>
            <person name="Yang X."/>
            <person name="Li Y."/>
            <person name="Ning Z."/>
            <person name="He Z."/>
            <person name="Teodor R."/>
            <person name="Lu Y."/>
            <person name="Bowser T.A."/>
            <person name="Graham I.A."/>
            <person name="Ye K."/>
        </authorList>
    </citation>
    <scope>NUCLEOTIDE SEQUENCE [LARGE SCALE GENOMIC DNA]</scope>
    <source>
        <strain evidence="3">cv. HN1</strain>
        <tissue evidence="2">Leaves</tissue>
    </source>
</reference>
<evidence type="ECO:0000313" key="3">
    <source>
        <dbReference type="Proteomes" id="UP000316621"/>
    </source>
</evidence>
<proteinExistence type="predicted"/>
<dbReference type="InterPro" id="IPR002156">
    <property type="entry name" value="RNaseH_domain"/>
</dbReference>
<dbReference type="EMBL" id="CM010723">
    <property type="protein sequence ID" value="RZC76955.1"/>
    <property type="molecule type" value="Genomic_DNA"/>
</dbReference>
<dbReference type="InterPro" id="IPR052929">
    <property type="entry name" value="RNase_H-like_EbsB-rel"/>
</dbReference>
<dbReference type="GO" id="GO:0003676">
    <property type="term" value="F:nucleic acid binding"/>
    <property type="evidence" value="ECO:0007669"/>
    <property type="project" value="InterPro"/>
</dbReference>
<dbReference type="PANTHER" id="PTHR47074:SF48">
    <property type="entry name" value="POLYNUCLEOTIDYL TRANSFERASE, RIBONUCLEASE H-LIKE SUPERFAMILY PROTEIN"/>
    <property type="match status" value="1"/>
</dbReference>